<feature type="region of interest" description="Disordered" evidence="1">
    <location>
        <begin position="68"/>
        <end position="102"/>
    </location>
</feature>
<name>A0A919IZB4_9ACTN</name>
<dbReference type="InterPro" id="IPR036259">
    <property type="entry name" value="MFS_trans_sf"/>
</dbReference>
<dbReference type="Gene3D" id="1.20.1250.20">
    <property type="entry name" value="MFS general substrate transporter like domains"/>
    <property type="match status" value="1"/>
</dbReference>
<proteinExistence type="predicted"/>
<comment type="caution">
    <text evidence="2">The sequence shown here is derived from an EMBL/GenBank/DDBJ whole genome shotgun (WGS) entry which is preliminary data.</text>
</comment>
<sequence>MLAAGVLGLAALLGIAVAPTLLLVGAGWILAMLGWATVSQLILSIQADRIPEEQRGKISGFTGLSGQIGGGCSPSSERCSSSSVQSSKLSPTRSPCCSSARC</sequence>
<dbReference type="EMBL" id="BOMH01000086">
    <property type="protein sequence ID" value="GID70870.1"/>
    <property type="molecule type" value="Genomic_DNA"/>
</dbReference>
<feature type="compositionally biased region" description="Polar residues" evidence="1">
    <location>
        <begin position="91"/>
        <end position="102"/>
    </location>
</feature>
<dbReference type="AlphaFoldDB" id="A0A919IZB4"/>
<dbReference type="RefSeq" id="WP_239175830.1">
    <property type="nucleotide sequence ID" value="NZ_BAAAUC010000010.1"/>
</dbReference>
<evidence type="ECO:0000313" key="2">
    <source>
        <dbReference type="EMBL" id="GID70870.1"/>
    </source>
</evidence>
<keyword evidence="3" id="KW-1185">Reference proteome</keyword>
<dbReference type="SUPFAM" id="SSF103473">
    <property type="entry name" value="MFS general substrate transporter"/>
    <property type="match status" value="1"/>
</dbReference>
<evidence type="ECO:0000313" key="3">
    <source>
        <dbReference type="Proteomes" id="UP000619479"/>
    </source>
</evidence>
<organism evidence="2 3">
    <name type="scientific">Actinoplanes cyaneus</name>
    <dbReference type="NCBI Taxonomy" id="52696"/>
    <lineage>
        <taxon>Bacteria</taxon>
        <taxon>Bacillati</taxon>
        <taxon>Actinomycetota</taxon>
        <taxon>Actinomycetes</taxon>
        <taxon>Micromonosporales</taxon>
        <taxon>Micromonosporaceae</taxon>
        <taxon>Actinoplanes</taxon>
    </lineage>
</organism>
<protein>
    <submittedName>
        <fullName evidence="2">Uncharacterized protein</fullName>
    </submittedName>
</protein>
<dbReference type="Proteomes" id="UP000619479">
    <property type="component" value="Unassembled WGS sequence"/>
</dbReference>
<gene>
    <name evidence="2" type="ORF">Acy02nite_87510</name>
</gene>
<evidence type="ECO:0000256" key="1">
    <source>
        <dbReference type="SAM" id="MobiDB-lite"/>
    </source>
</evidence>
<reference evidence="2" key="1">
    <citation type="submission" date="2021-01" db="EMBL/GenBank/DDBJ databases">
        <title>Whole genome shotgun sequence of Actinoplanes cyaneus NBRC 14990.</title>
        <authorList>
            <person name="Komaki H."/>
            <person name="Tamura T."/>
        </authorList>
    </citation>
    <scope>NUCLEOTIDE SEQUENCE</scope>
    <source>
        <strain evidence="2">NBRC 14990</strain>
    </source>
</reference>
<accession>A0A919IZB4</accession>
<feature type="compositionally biased region" description="Low complexity" evidence="1">
    <location>
        <begin position="73"/>
        <end position="90"/>
    </location>
</feature>